<dbReference type="PROSITE" id="PS51846">
    <property type="entry name" value="CNNM"/>
    <property type="match status" value="1"/>
</dbReference>
<dbReference type="InterPro" id="IPR002550">
    <property type="entry name" value="CNNM"/>
</dbReference>
<dbReference type="EMBL" id="DVMU01000081">
    <property type="protein sequence ID" value="HIU33633.1"/>
    <property type="molecule type" value="Genomic_DNA"/>
</dbReference>
<dbReference type="Gene3D" id="3.10.580.10">
    <property type="entry name" value="CBS-domain"/>
    <property type="match status" value="1"/>
</dbReference>
<name>A0A9D1IAZ2_9FIRM</name>
<accession>A0A9D1IAZ2</accession>
<gene>
    <name evidence="4" type="ORF">IAB02_03635</name>
</gene>
<dbReference type="PANTHER" id="PTHR43099:SF5">
    <property type="entry name" value="HLYC_CORC FAMILY TRANSPORTER"/>
    <property type="match status" value="1"/>
</dbReference>
<dbReference type="PANTHER" id="PTHR43099">
    <property type="entry name" value="UPF0053 PROTEIN YRKA"/>
    <property type="match status" value="1"/>
</dbReference>
<dbReference type="InterPro" id="IPR046342">
    <property type="entry name" value="CBS_dom_sf"/>
</dbReference>
<sequence length="226" mass="24684">MVSDPAGSILLLILFLLGGAIVRAAEAALSMVNDEQLEQQAEKGSPRARRIALLAQWSKERFGRLTCAFAVMLTGFALCAYVRLFPVFLKWLSGIGAEGLREAIAALLLLILCAGTYYAFAGLVPSWAAKNGPEKALGRVLTPAYALCGLCFPLYKVARGIAVAALMPFRIKPNGDRGRVTEEQIRMLVDIGEEKGAIEADEKEMIENVFEFNNMTAEECMVHRKD</sequence>
<comment type="caution">
    <text evidence="4">The sequence shown here is derived from an EMBL/GenBank/DDBJ whole genome shotgun (WGS) entry which is preliminary data.</text>
</comment>
<proteinExistence type="predicted"/>
<reference evidence="4" key="2">
    <citation type="journal article" date="2021" name="PeerJ">
        <title>Extensive microbial diversity within the chicken gut microbiome revealed by metagenomics and culture.</title>
        <authorList>
            <person name="Gilroy R."/>
            <person name="Ravi A."/>
            <person name="Getino M."/>
            <person name="Pursley I."/>
            <person name="Horton D.L."/>
            <person name="Alikhan N.F."/>
            <person name="Baker D."/>
            <person name="Gharbi K."/>
            <person name="Hall N."/>
            <person name="Watson M."/>
            <person name="Adriaenssens E.M."/>
            <person name="Foster-Nyarko E."/>
            <person name="Jarju S."/>
            <person name="Secka A."/>
            <person name="Antonio M."/>
            <person name="Oren A."/>
            <person name="Chaudhuri R.R."/>
            <person name="La Ragione R."/>
            <person name="Hildebrand F."/>
            <person name="Pallen M.J."/>
        </authorList>
    </citation>
    <scope>NUCLEOTIDE SEQUENCE</scope>
    <source>
        <strain evidence="4">ChiHcec3-11533</strain>
    </source>
</reference>
<keyword evidence="1 2" id="KW-1133">Transmembrane helix</keyword>
<evidence type="ECO:0000256" key="1">
    <source>
        <dbReference type="PROSITE-ProRule" id="PRU01193"/>
    </source>
</evidence>
<feature type="transmembrane region" description="Helical" evidence="2">
    <location>
        <begin position="103"/>
        <end position="124"/>
    </location>
</feature>
<feature type="transmembrane region" description="Helical" evidence="2">
    <location>
        <begin position="144"/>
        <end position="169"/>
    </location>
</feature>
<protein>
    <submittedName>
        <fullName evidence="4">DUF21 domain-containing protein</fullName>
    </submittedName>
</protein>
<organism evidence="4 5">
    <name type="scientific">Candidatus Pullichristensenella excrementigallinarum</name>
    <dbReference type="NCBI Taxonomy" id="2840907"/>
    <lineage>
        <taxon>Bacteria</taxon>
        <taxon>Bacillati</taxon>
        <taxon>Bacillota</taxon>
        <taxon>Clostridia</taxon>
        <taxon>Candidatus Pullichristensenella</taxon>
    </lineage>
</organism>
<evidence type="ECO:0000313" key="4">
    <source>
        <dbReference type="EMBL" id="HIU33633.1"/>
    </source>
</evidence>
<dbReference type="AlphaFoldDB" id="A0A9D1IAZ2"/>
<dbReference type="GO" id="GO:0016020">
    <property type="term" value="C:membrane"/>
    <property type="evidence" value="ECO:0007669"/>
    <property type="project" value="UniProtKB-UniRule"/>
</dbReference>
<dbReference type="Pfam" id="PF01595">
    <property type="entry name" value="CNNM"/>
    <property type="match status" value="1"/>
</dbReference>
<keyword evidence="1 2" id="KW-0812">Transmembrane</keyword>
<feature type="non-terminal residue" evidence="4">
    <location>
        <position position="226"/>
    </location>
</feature>
<dbReference type="InterPro" id="IPR051676">
    <property type="entry name" value="UPF0053_domain"/>
</dbReference>
<keyword evidence="1 2" id="KW-0472">Membrane</keyword>
<evidence type="ECO:0000256" key="2">
    <source>
        <dbReference type="SAM" id="Phobius"/>
    </source>
</evidence>
<evidence type="ECO:0000313" key="5">
    <source>
        <dbReference type="Proteomes" id="UP000824072"/>
    </source>
</evidence>
<dbReference type="Proteomes" id="UP000824072">
    <property type="component" value="Unassembled WGS sequence"/>
</dbReference>
<reference evidence="4" key="1">
    <citation type="submission" date="2020-10" db="EMBL/GenBank/DDBJ databases">
        <authorList>
            <person name="Gilroy R."/>
        </authorList>
    </citation>
    <scope>NUCLEOTIDE SEQUENCE</scope>
    <source>
        <strain evidence="4">ChiHcec3-11533</strain>
    </source>
</reference>
<feature type="transmembrane region" description="Helical" evidence="2">
    <location>
        <begin position="62"/>
        <end position="82"/>
    </location>
</feature>
<feature type="domain" description="CNNM transmembrane" evidence="3">
    <location>
        <begin position="1"/>
        <end position="202"/>
    </location>
</feature>
<evidence type="ECO:0000259" key="3">
    <source>
        <dbReference type="PROSITE" id="PS51846"/>
    </source>
</evidence>